<reference evidence="2 3" key="1">
    <citation type="journal article" date="2008" name="Int. J. Syst. Evol. Microbiol.">
        <title>Luteimonas marina sp. nov., isolated from seawater.</title>
        <authorList>
            <person name="Baik K.S."/>
            <person name="Park S.C."/>
            <person name="Kim M.S."/>
            <person name="Kim E.M."/>
            <person name="Park C."/>
            <person name="Chun J."/>
            <person name="Seong C.N."/>
        </authorList>
    </citation>
    <scope>NUCLEOTIDE SEQUENCE [LARGE SCALE GENOMIC DNA]</scope>
    <source>
        <strain evidence="2 3">FR1330</strain>
    </source>
</reference>
<proteinExistence type="predicted"/>
<dbReference type="Proteomes" id="UP000319980">
    <property type="component" value="Unassembled WGS sequence"/>
</dbReference>
<dbReference type="InterPro" id="IPR052179">
    <property type="entry name" value="DD-CPase-like"/>
</dbReference>
<sequence>MQIDEMIMAVQKAVGVEVDGKAGPQTWGAIYAALVKETIARKPPVEAIERVDDRSERTIATLLPEVRPFARALVQKAAANGIQIKVISGHRTYEEQDALYAQGRSKPGQRVTNARGGYSNHNFGIAFDVGVFSGSKYLGESPKYRGVGVLGADMGLEWGGNWTSLVDQPHFQLRPSWAQGMKEKDMLAEFRRRVAAGIPAYA</sequence>
<dbReference type="SUPFAM" id="SSF55166">
    <property type="entry name" value="Hedgehog/DD-peptidase"/>
    <property type="match status" value="1"/>
</dbReference>
<dbReference type="AlphaFoldDB" id="A0A5C5U0M2"/>
<keyword evidence="3" id="KW-1185">Reference proteome</keyword>
<evidence type="ECO:0000259" key="1">
    <source>
        <dbReference type="Pfam" id="PF02557"/>
    </source>
</evidence>
<dbReference type="RefSeq" id="WP_146387515.1">
    <property type="nucleotide sequence ID" value="NZ_VOHK01000004.1"/>
</dbReference>
<dbReference type="PANTHER" id="PTHR34385">
    <property type="entry name" value="D-ALANYL-D-ALANINE CARBOXYPEPTIDASE"/>
    <property type="match status" value="1"/>
</dbReference>
<organism evidence="2 3">
    <name type="scientific">Luteimonas marina</name>
    <dbReference type="NCBI Taxonomy" id="488485"/>
    <lineage>
        <taxon>Bacteria</taxon>
        <taxon>Pseudomonadati</taxon>
        <taxon>Pseudomonadota</taxon>
        <taxon>Gammaproteobacteria</taxon>
        <taxon>Lysobacterales</taxon>
        <taxon>Lysobacteraceae</taxon>
        <taxon>Luteimonas</taxon>
    </lineage>
</organism>
<dbReference type="Pfam" id="PF02557">
    <property type="entry name" value="VanY"/>
    <property type="match status" value="1"/>
</dbReference>
<evidence type="ECO:0000313" key="2">
    <source>
        <dbReference type="EMBL" id="TWT20051.1"/>
    </source>
</evidence>
<dbReference type="EMBL" id="VOHK01000004">
    <property type="protein sequence ID" value="TWT20051.1"/>
    <property type="molecule type" value="Genomic_DNA"/>
</dbReference>
<feature type="domain" description="D-alanyl-D-alanine carboxypeptidase-like core" evidence="1">
    <location>
        <begin position="65"/>
        <end position="131"/>
    </location>
</feature>
<dbReference type="Gene3D" id="3.30.1380.10">
    <property type="match status" value="1"/>
</dbReference>
<dbReference type="OrthoDB" id="8479979at2"/>
<evidence type="ECO:0000313" key="3">
    <source>
        <dbReference type="Proteomes" id="UP000319980"/>
    </source>
</evidence>
<protein>
    <submittedName>
        <fullName evidence="2">M15 family metallopeptidase</fullName>
    </submittedName>
</protein>
<dbReference type="GO" id="GO:0006508">
    <property type="term" value="P:proteolysis"/>
    <property type="evidence" value="ECO:0007669"/>
    <property type="project" value="InterPro"/>
</dbReference>
<dbReference type="CDD" id="cd14845">
    <property type="entry name" value="L-Ala-D-Glu_peptidase_like"/>
    <property type="match status" value="1"/>
</dbReference>
<accession>A0A5C5U0M2</accession>
<dbReference type="GO" id="GO:0008233">
    <property type="term" value="F:peptidase activity"/>
    <property type="evidence" value="ECO:0007669"/>
    <property type="project" value="InterPro"/>
</dbReference>
<name>A0A5C5U0M2_9GAMM</name>
<gene>
    <name evidence="2" type="ORF">FQY83_09855</name>
</gene>
<dbReference type="InterPro" id="IPR009045">
    <property type="entry name" value="Zn_M74/Hedgehog-like"/>
</dbReference>
<dbReference type="InterPro" id="IPR003709">
    <property type="entry name" value="VanY-like_core_dom"/>
</dbReference>
<comment type="caution">
    <text evidence="2">The sequence shown here is derived from an EMBL/GenBank/DDBJ whole genome shotgun (WGS) entry which is preliminary data.</text>
</comment>
<dbReference type="PANTHER" id="PTHR34385:SF1">
    <property type="entry name" value="PEPTIDOGLYCAN L-ALANYL-D-GLUTAMATE ENDOPEPTIDASE CWLK"/>
    <property type="match status" value="1"/>
</dbReference>